<protein>
    <submittedName>
        <fullName evidence="3">Twin-arginine leader-binding protein DmsD</fullName>
    </submittedName>
</protein>
<dbReference type="GeneID" id="63458335"/>
<dbReference type="Gene3D" id="1.10.3480.10">
    <property type="entry name" value="TorD-like"/>
    <property type="match status" value="1"/>
</dbReference>
<evidence type="ECO:0000313" key="4">
    <source>
        <dbReference type="Proteomes" id="UP000242637"/>
    </source>
</evidence>
<feature type="region of interest" description="Disordered" evidence="2">
    <location>
        <begin position="1"/>
        <end position="23"/>
    </location>
</feature>
<dbReference type="InterPro" id="IPR020945">
    <property type="entry name" value="DMSO/NO3_reduct_chaperone"/>
</dbReference>
<dbReference type="Pfam" id="PF02613">
    <property type="entry name" value="Nitrate_red_del"/>
    <property type="match status" value="1"/>
</dbReference>
<dbReference type="InterPro" id="IPR050289">
    <property type="entry name" value="TorD/DmsD_chaperones"/>
</dbReference>
<dbReference type="Proteomes" id="UP000242637">
    <property type="component" value="Chromosome 1"/>
</dbReference>
<dbReference type="AlphaFoldDB" id="A0A239V537"/>
<accession>A0A239V537</accession>
<organism evidence="3 4">
    <name type="scientific">Dermatophilus congolensis</name>
    <dbReference type="NCBI Taxonomy" id="1863"/>
    <lineage>
        <taxon>Bacteria</taxon>
        <taxon>Bacillati</taxon>
        <taxon>Actinomycetota</taxon>
        <taxon>Actinomycetes</taxon>
        <taxon>Micrococcales</taxon>
        <taxon>Dermatophilaceae</taxon>
        <taxon>Dermatophilus</taxon>
    </lineage>
</organism>
<proteinExistence type="predicted"/>
<dbReference type="EMBL" id="LT906453">
    <property type="protein sequence ID" value="SNV16454.1"/>
    <property type="molecule type" value="Genomic_DNA"/>
</dbReference>
<dbReference type="SUPFAM" id="SSF89155">
    <property type="entry name" value="TorD-like"/>
    <property type="match status" value="1"/>
</dbReference>
<sequence length="235" mass="25142">MNPPTPLPWPALGSDTPTGPLPAPPAFENLIQLAATATPLSRWFLAPAGADVLENLHAEDLPHTWPLPPTDASSQAALHDLAGPHDVDAVAADHQRLFVGPGRMEAASYESVHTSAEGLLFEPETLDVRAWYQHYGLSAPRQGKEPDDHIGLELEFLATLATWASDCLEEGDTQSAAIYAQGARQFTATHLLPWAPDFCALVRARAHTTFYRAVAAATAALLDAAPALLQPSRPL</sequence>
<keyword evidence="1" id="KW-0143">Chaperone</keyword>
<dbReference type="InterPro" id="IPR036411">
    <property type="entry name" value="TorD-like_sf"/>
</dbReference>
<gene>
    <name evidence="3" type="primary">dmsD</name>
    <name evidence="3" type="ORF">SAMEA4475696_00016</name>
</gene>
<name>A0A239V537_9MICO</name>
<dbReference type="STRING" id="1121387.GCA_000429885_00759"/>
<evidence type="ECO:0000256" key="1">
    <source>
        <dbReference type="ARBA" id="ARBA00023186"/>
    </source>
</evidence>
<dbReference type="KEGG" id="dco:SAMEA4475696_0016"/>
<keyword evidence="4" id="KW-1185">Reference proteome</keyword>
<dbReference type="PANTHER" id="PTHR34227:SF1">
    <property type="entry name" value="DIMETHYL SULFOXIDE REDUCTASE CHAPERONE-RELATED"/>
    <property type="match status" value="1"/>
</dbReference>
<dbReference type="PANTHER" id="PTHR34227">
    <property type="entry name" value="CHAPERONE PROTEIN YCDY"/>
    <property type="match status" value="1"/>
</dbReference>
<dbReference type="RefSeq" id="WP_051277244.1">
    <property type="nucleotide sequence ID" value="NZ_JAAFNI010000001.1"/>
</dbReference>
<evidence type="ECO:0000256" key="2">
    <source>
        <dbReference type="SAM" id="MobiDB-lite"/>
    </source>
</evidence>
<reference evidence="3 4" key="1">
    <citation type="submission" date="2017-06" db="EMBL/GenBank/DDBJ databases">
        <authorList>
            <consortium name="Pathogen Informatics"/>
        </authorList>
    </citation>
    <scope>NUCLEOTIDE SEQUENCE [LARGE SCALE GENOMIC DNA]</scope>
    <source>
        <strain evidence="3 4">NCTC13039</strain>
    </source>
</reference>
<dbReference type="OrthoDB" id="9795302at2"/>
<evidence type="ECO:0000313" key="3">
    <source>
        <dbReference type="EMBL" id="SNV16454.1"/>
    </source>
</evidence>